<reference evidence="8 9" key="1">
    <citation type="journal article" date="2014" name="PLoS Genet.">
        <title>Phylogenetically driven sequencing of extremely halophilic archaea reveals strategies for static and dynamic osmo-response.</title>
        <authorList>
            <person name="Becker E.A."/>
            <person name="Seitzer P.M."/>
            <person name="Tritt A."/>
            <person name="Larsen D."/>
            <person name="Krusor M."/>
            <person name="Yao A.I."/>
            <person name="Wu D."/>
            <person name="Madern D."/>
            <person name="Eisen J.A."/>
            <person name="Darling A.E."/>
            <person name="Facciotti M.T."/>
        </authorList>
    </citation>
    <scope>NUCLEOTIDE SEQUENCE [LARGE SCALE GENOMIC DNA]</scope>
    <source>
        <strain evidence="8 9">JCM 10879</strain>
    </source>
</reference>
<dbReference type="CDD" id="cd08547">
    <property type="entry name" value="Type_II_cohesin"/>
    <property type="match status" value="1"/>
</dbReference>
<feature type="active site" description="Charge relay system" evidence="5">
    <location>
        <position position="420"/>
    </location>
</feature>
<dbReference type="InterPro" id="IPR000209">
    <property type="entry name" value="Peptidase_S8/S53_dom"/>
</dbReference>
<keyword evidence="3 5" id="KW-0378">Hydrolase</keyword>
<evidence type="ECO:0000256" key="1">
    <source>
        <dbReference type="ARBA" id="ARBA00011073"/>
    </source>
</evidence>
<dbReference type="InterPro" id="IPR022398">
    <property type="entry name" value="Peptidase_S8_His-AS"/>
</dbReference>
<dbReference type="PATRIC" id="fig|1227454.3.peg.2090"/>
<feature type="active site" description="Charge relay system" evidence="5">
    <location>
        <position position="206"/>
    </location>
</feature>
<evidence type="ECO:0000313" key="8">
    <source>
        <dbReference type="EMBL" id="EMA38230.1"/>
    </source>
</evidence>
<dbReference type="GO" id="GO:0030246">
    <property type="term" value="F:carbohydrate binding"/>
    <property type="evidence" value="ECO:0007669"/>
    <property type="project" value="InterPro"/>
</dbReference>
<dbReference type="eggNOG" id="arCOG07560">
    <property type="taxonomic scope" value="Archaea"/>
</dbReference>
<dbReference type="GO" id="GO:0006508">
    <property type="term" value="P:proteolysis"/>
    <property type="evidence" value="ECO:0007669"/>
    <property type="project" value="UniProtKB-KW"/>
</dbReference>
<protein>
    <submittedName>
        <fullName evidence="8">Subtilisin-like serine protease</fullName>
    </submittedName>
</protein>
<dbReference type="PROSITE" id="PS51892">
    <property type="entry name" value="SUBTILASE"/>
    <property type="match status" value="1"/>
</dbReference>
<evidence type="ECO:0000256" key="5">
    <source>
        <dbReference type="PROSITE-ProRule" id="PRU01240"/>
    </source>
</evidence>
<feature type="domain" description="Dockerin" evidence="7">
    <location>
        <begin position="1109"/>
        <end position="1177"/>
    </location>
</feature>
<dbReference type="Pfam" id="PF00963">
    <property type="entry name" value="Cohesin"/>
    <property type="match status" value="1"/>
</dbReference>
<dbReference type="SUPFAM" id="SSF63446">
    <property type="entry name" value="Type I dockerin domain"/>
    <property type="match status" value="1"/>
</dbReference>
<gene>
    <name evidence="8" type="ORF">C446_10285</name>
</gene>
<organism evidence="8 9">
    <name type="scientific">Halobiforma nitratireducens JCM 10879</name>
    <dbReference type="NCBI Taxonomy" id="1227454"/>
    <lineage>
        <taxon>Archaea</taxon>
        <taxon>Methanobacteriati</taxon>
        <taxon>Methanobacteriota</taxon>
        <taxon>Stenosarchaea group</taxon>
        <taxon>Halobacteria</taxon>
        <taxon>Halobacteriales</taxon>
        <taxon>Natrialbaceae</taxon>
        <taxon>Halobiforma</taxon>
    </lineage>
</organism>
<dbReference type="PROSITE" id="PS00138">
    <property type="entry name" value="SUBTILASE_SER"/>
    <property type="match status" value="1"/>
</dbReference>
<dbReference type="SUPFAM" id="SSF52743">
    <property type="entry name" value="Subtilisin-like"/>
    <property type="match status" value="1"/>
</dbReference>
<dbReference type="PROSITE" id="PS00137">
    <property type="entry name" value="SUBTILASE_HIS"/>
    <property type="match status" value="1"/>
</dbReference>
<dbReference type="InterPro" id="IPR023828">
    <property type="entry name" value="Peptidase_S8_Ser-AS"/>
</dbReference>
<dbReference type="GO" id="GO:0000272">
    <property type="term" value="P:polysaccharide catabolic process"/>
    <property type="evidence" value="ECO:0007669"/>
    <property type="project" value="InterPro"/>
</dbReference>
<dbReference type="GO" id="GO:0004553">
    <property type="term" value="F:hydrolase activity, hydrolyzing O-glycosyl compounds"/>
    <property type="evidence" value="ECO:0007669"/>
    <property type="project" value="InterPro"/>
</dbReference>
<dbReference type="Proteomes" id="UP000011607">
    <property type="component" value="Unassembled WGS sequence"/>
</dbReference>
<dbReference type="InterPro" id="IPR036439">
    <property type="entry name" value="Dockerin_dom_sf"/>
</dbReference>
<dbReference type="Pfam" id="PF00404">
    <property type="entry name" value="Dockerin_1"/>
    <property type="match status" value="1"/>
</dbReference>
<evidence type="ECO:0000313" key="9">
    <source>
        <dbReference type="Proteomes" id="UP000011607"/>
    </source>
</evidence>
<dbReference type="GO" id="GO:0004252">
    <property type="term" value="F:serine-type endopeptidase activity"/>
    <property type="evidence" value="ECO:0007669"/>
    <property type="project" value="UniProtKB-UniRule"/>
</dbReference>
<evidence type="ECO:0000259" key="7">
    <source>
        <dbReference type="PROSITE" id="PS51766"/>
    </source>
</evidence>
<dbReference type="SUPFAM" id="SSF49464">
    <property type="entry name" value="Carboxypeptidase regulatory domain-like"/>
    <property type="match status" value="1"/>
</dbReference>
<dbReference type="AlphaFoldDB" id="M0M1F5"/>
<dbReference type="Gene3D" id="1.10.1330.10">
    <property type="entry name" value="Dockerin domain"/>
    <property type="match status" value="1"/>
</dbReference>
<dbReference type="PRINTS" id="PR00723">
    <property type="entry name" value="SUBTILISIN"/>
</dbReference>
<keyword evidence="9" id="KW-1185">Reference proteome</keyword>
<dbReference type="Gene3D" id="2.60.40.10">
    <property type="entry name" value="Immunoglobulins"/>
    <property type="match status" value="1"/>
</dbReference>
<dbReference type="Pfam" id="PF13620">
    <property type="entry name" value="CarboxypepD_reg"/>
    <property type="match status" value="1"/>
</dbReference>
<dbReference type="SUPFAM" id="SSF49384">
    <property type="entry name" value="Carbohydrate-binding domain"/>
    <property type="match status" value="1"/>
</dbReference>
<dbReference type="Gene3D" id="2.60.40.680">
    <property type="match status" value="1"/>
</dbReference>
<proteinExistence type="inferred from homology"/>
<dbReference type="EMBL" id="AOMA01000099">
    <property type="protein sequence ID" value="EMA38230.1"/>
    <property type="molecule type" value="Genomic_DNA"/>
</dbReference>
<dbReference type="InterPro" id="IPR050131">
    <property type="entry name" value="Peptidase_S8_subtilisin-like"/>
</dbReference>
<name>M0M1F5_9EURY</name>
<dbReference type="eggNOG" id="arCOG00702">
    <property type="taxonomic scope" value="Archaea"/>
</dbReference>
<dbReference type="Gene3D" id="2.60.40.1120">
    <property type="entry name" value="Carboxypeptidase-like, regulatory domain"/>
    <property type="match status" value="1"/>
</dbReference>
<dbReference type="STRING" id="1227454.C446_10285"/>
<dbReference type="InterPro" id="IPR023827">
    <property type="entry name" value="Peptidase_S8_Asp-AS"/>
</dbReference>
<evidence type="ECO:0000256" key="4">
    <source>
        <dbReference type="ARBA" id="ARBA00022825"/>
    </source>
</evidence>
<dbReference type="InterPro" id="IPR016134">
    <property type="entry name" value="Dockerin_dom"/>
</dbReference>
<dbReference type="InterPro" id="IPR013783">
    <property type="entry name" value="Ig-like_fold"/>
</dbReference>
<dbReference type="InterPro" id="IPR002105">
    <property type="entry name" value="Dockerin_1_rpt"/>
</dbReference>
<dbReference type="InterPro" id="IPR015500">
    <property type="entry name" value="Peptidase_S8_subtilisin-rel"/>
</dbReference>
<keyword evidence="4 5" id="KW-0720">Serine protease</keyword>
<dbReference type="PROSITE" id="PS00136">
    <property type="entry name" value="SUBTILASE_ASP"/>
    <property type="match status" value="1"/>
</dbReference>
<comment type="similarity">
    <text evidence="1 5 6">Belongs to the peptidase S8 family.</text>
</comment>
<dbReference type="PROSITE" id="PS00018">
    <property type="entry name" value="EF_HAND_1"/>
    <property type="match status" value="1"/>
</dbReference>
<keyword evidence="2 5" id="KW-0645">Protease</keyword>
<evidence type="ECO:0000256" key="6">
    <source>
        <dbReference type="RuleBase" id="RU003355"/>
    </source>
</evidence>
<dbReference type="CDD" id="cd14256">
    <property type="entry name" value="Dockerin_I"/>
    <property type="match status" value="1"/>
</dbReference>
<feature type="active site" description="Charge relay system" evidence="5">
    <location>
        <position position="243"/>
    </location>
</feature>
<dbReference type="Gene3D" id="3.40.50.200">
    <property type="entry name" value="Peptidase S8/S53 domain"/>
    <property type="match status" value="1"/>
</dbReference>
<comment type="caution">
    <text evidence="8">The sequence shown here is derived from an EMBL/GenBank/DDBJ whole genome shotgun (WGS) entry which is preliminary data.</text>
</comment>
<dbReference type="InterPro" id="IPR008965">
    <property type="entry name" value="CBM2/CBM3_carb-bd_dom_sf"/>
</dbReference>
<dbReference type="CDD" id="cd11308">
    <property type="entry name" value="Peptidase_M14NE-CP-C_like"/>
    <property type="match status" value="1"/>
</dbReference>
<dbReference type="Pfam" id="PF00082">
    <property type="entry name" value="Peptidase_S8"/>
    <property type="match status" value="1"/>
</dbReference>
<dbReference type="PROSITE" id="PS51766">
    <property type="entry name" value="DOCKERIN"/>
    <property type="match status" value="1"/>
</dbReference>
<evidence type="ECO:0000256" key="3">
    <source>
        <dbReference type="ARBA" id="ARBA00022801"/>
    </source>
</evidence>
<dbReference type="InterPro" id="IPR008969">
    <property type="entry name" value="CarboxyPept-like_regulatory"/>
</dbReference>
<sequence>MSGQPTRPRSRSTLIRSIAVVFALLMVTSLPAMAVAGAASGGQPGATVNDDRTDASSAFDIDEALHDADGTTEMVVRFGSADVVSASGAEAVETMQQHAHESQHDALEWVKGEDAVEYKNDFWIANALLLEVDTTEVSAKEVAQKTGAQAVHANFDVEVPDEVDVDGPSTADTDQDVTYGLDMINATEVWEEHGTQGAGAGVAVLDTGIDDDHPDLEIAPENWQQFDASGDPIETEPNDGSGHGTHVSGTVVGPTDPDGDVPAYGVAPDAELYHGKVLEDDGGGTFAQIAAGMEWAVDDTDADVVTMSLGVDGYQEEMLEPSENARDAGVVLVASIGNSGQGVSGAPGNVYPNFASGAVDENADVAGFSSGEGIETDEAYPDAPDYWPDEYVTPNAGAPGVDVLSAVPGGGYDGDYSGTSMSAPHKAGTFALMVSASDGDADRDLLYDALEETAWQPDGVEESPNTEYGHGIIDAAAATDLVALDSGIEGTVTDTDGEPIEDATIEVDDRIASTDADGEYSLIAAPGEYTVTADGFGYASESADVTVEEEEMTVQNFDLEDALDAELIADQPEAVEGGETVEATVSVANVETVAVDLEGDYDEENATLYVAGEHVEFGEEVELDVDHDEVTVAVETTADTEGEFSLAHTLTGMGEEIALTTGPTTVFEELVPIAVVDDDSLHGEDIADTLDSELSAMYVPETTTSEEAMDGYDAVVVQNIDLANAEAFIEATEGSDTGVVYLDQWGIDSNGIPVHSDVTGEPADTDEEDLVSPPVDYELTADHPIFDGVGQAGDTVEIHNAVFGDHTWFGDTEFDVLAETSHQGTSVGNGFAVDDDSSTVFASNLGYTAFVGSGEYTDEADAILGNAVEYAASDVEPEPEPEPETDFQLEITDATHPVIEGDDLTLDVTVANAGADAGEQDVTLADFDGEIVDYETVELEANETAEVSLTWETNESDAGTGEVVVASDDDEVSHELTIHEEPEDGLLTFGDGEHVGPTNGTVDVAINTSADAVAGYETQVHFDPDVLQVEDVEGVDLADPTVNVNNDAGWVSLAQAQGDDETESPTLAEIEFAITQETSGTELVFDEANTFVNDAHGEIDVLPVDGTVESAWLGDVNADGEFNTYDVTLTQQYLAGDEPTDTFHEELADMNGNGQVGPGDVTIMLEEIVDGHGHDDGAAAEAIEG</sequence>
<dbReference type="InterPro" id="IPR002102">
    <property type="entry name" value="Cohesin_dom"/>
</dbReference>
<evidence type="ECO:0000256" key="2">
    <source>
        <dbReference type="ARBA" id="ARBA00022670"/>
    </source>
</evidence>
<dbReference type="InterPro" id="IPR018247">
    <property type="entry name" value="EF_Hand_1_Ca_BS"/>
</dbReference>
<dbReference type="PANTHER" id="PTHR43806:SF11">
    <property type="entry name" value="CEREVISIN-RELATED"/>
    <property type="match status" value="1"/>
</dbReference>
<accession>M0M1F5</accession>
<dbReference type="InterPro" id="IPR036852">
    <property type="entry name" value="Peptidase_S8/S53_dom_sf"/>
</dbReference>
<dbReference type="PANTHER" id="PTHR43806">
    <property type="entry name" value="PEPTIDASE S8"/>
    <property type="match status" value="1"/>
</dbReference>